<comment type="caution">
    <text evidence="1">The sequence shown here is derived from an EMBL/GenBank/DDBJ whole genome shotgun (WGS) entry which is preliminary data.</text>
</comment>
<keyword evidence="2" id="KW-1185">Reference proteome</keyword>
<dbReference type="Proteomes" id="UP001501005">
    <property type="component" value="Unassembled WGS sequence"/>
</dbReference>
<accession>A0ABN1NGF6</accession>
<reference evidence="1 2" key="1">
    <citation type="journal article" date="2019" name="Int. J. Syst. Evol. Microbiol.">
        <title>The Global Catalogue of Microorganisms (GCM) 10K type strain sequencing project: providing services to taxonomists for standard genome sequencing and annotation.</title>
        <authorList>
            <consortium name="The Broad Institute Genomics Platform"/>
            <consortium name="The Broad Institute Genome Sequencing Center for Infectious Disease"/>
            <person name="Wu L."/>
            <person name="Ma J."/>
        </authorList>
    </citation>
    <scope>NUCLEOTIDE SEQUENCE [LARGE SCALE GENOMIC DNA]</scope>
    <source>
        <strain evidence="1 2">JCM 10673</strain>
    </source>
</reference>
<evidence type="ECO:0000313" key="1">
    <source>
        <dbReference type="EMBL" id="GAA0906956.1"/>
    </source>
</evidence>
<dbReference type="EMBL" id="BAAAHG010000006">
    <property type="protein sequence ID" value="GAA0906956.1"/>
    <property type="molecule type" value="Genomic_DNA"/>
</dbReference>
<gene>
    <name evidence="1" type="ORF">GCM10009549_12520</name>
</gene>
<sequence>MKIYPYKRITGEIDFEVTSVRQEREGFYQHDLETWAFSTQERVVALHQVERDDWESVRLGLSATLPARELAEGPWTDLSVIAVLTEKATNSRTTARLDPVEGRDGAWSGHLRFWRSSYRSRADLSVVVVATVDGVRGRMIGRAEEPWIVDLTARAPVRQREMIVNQVDFTTGPEWLRPFRDAPWLVETSGDLPTVHLNTGFEGVSELLDSSGGPLERAVRDMLAAQIATDVWTAVFHSAVGDLEVDEHGDPQWPGGWRDAVLRGMLADVLPDHSEADALREIDARRREGAGWNELQSRINYAAGRRAKVAKNLGTAIRALDAVQRESRA</sequence>
<proteinExistence type="predicted"/>
<evidence type="ECO:0000313" key="2">
    <source>
        <dbReference type="Proteomes" id="UP001501005"/>
    </source>
</evidence>
<name>A0ABN1NGF6_9ACTN</name>
<dbReference type="RefSeq" id="WP_344047652.1">
    <property type="nucleotide sequence ID" value="NZ_BAAAHG010000006.1"/>
</dbReference>
<organism evidence="1 2">
    <name type="scientific">Streptomyces thermoalcalitolerans</name>
    <dbReference type="NCBI Taxonomy" id="65605"/>
    <lineage>
        <taxon>Bacteria</taxon>
        <taxon>Bacillati</taxon>
        <taxon>Actinomycetota</taxon>
        <taxon>Actinomycetes</taxon>
        <taxon>Kitasatosporales</taxon>
        <taxon>Streptomycetaceae</taxon>
        <taxon>Streptomyces</taxon>
    </lineage>
</organism>
<protein>
    <submittedName>
        <fullName evidence="1">Uncharacterized protein</fullName>
    </submittedName>
</protein>